<sequence>MNELLALYAATKQAIMQRPLSVEQISTFRRQVKEIALPREDKLEQALAELIDDNLSFPRFQIFYVHNINSDGSLLSYPIHPTNWQAMEPQQRQAFERNAFMYQGQAVDLTTATELIKKS</sequence>
<proteinExistence type="predicted"/>
<dbReference type="Proteomes" id="UP001625389">
    <property type="component" value="Unassembled WGS sequence"/>
</dbReference>
<keyword evidence="2" id="KW-1185">Reference proteome</keyword>
<organism evidence="1 2">
    <name type="scientific">Loigolactobacillus zhaoyuanensis</name>
    <dbReference type="NCBI Taxonomy" id="2486017"/>
    <lineage>
        <taxon>Bacteria</taxon>
        <taxon>Bacillati</taxon>
        <taxon>Bacillota</taxon>
        <taxon>Bacilli</taxon>
        <taxon>Lactobacillales</taxon>
        <taxon>Lactobacillaceae</taxon>
        <taxon>Loigolactobacillus</taxon>
    </lineage>
</organism>
<protein>
    <submittedName>
        <fullName evidence="1">Uncharacterized protein</fullName>
    </submittedName>
</protein>
<comment type="caution">
    <text evidence="1">The sequence shown here is derived from an EMBL/GenBank/DDBJ whole genome shotgun (WGS) entry which is preliminary data.</text>
</comment>
<gene>
    <name evidence="1" type="ORF">ACEN34_05235</name>
</gene>
<name>A0ABW8UB47_9LACO</name>
<reference evidence="1 2" key="1">
    <citation type="submission" date="2024-08" db="EMBL/GenBank/DDBJ databases">
        <authorList>
            <person name="Arias E."/>
        </authorList>
    </citation>
    <scope>NUCLEOTIDE SEQUENCE [LARGE SCALE GENOMIC DNA]</scope>
    <source>
        <strain evidence="1 2">FAM 25317</strain>
    </source>
</reference>
<evidence type="ECO:0000313" key="1">
    <source>
        <dbReference type="EMBL" id="MFL2029017.1"/>
    </source>
</evidence>
<evidence type="ECO:0000313" key="2">
    <source>
        <dbReference type="Proteomes" id="UP001625389"/>
    </source>
</evidence>
<accession>A0ABW8UB47</accession>
<dbReference type="RefSeq" id="WP_125549884.1">
    <property type="nucleotide sequence ID" value="NZ_JBGQPK010000015.1"/>
</dbReference>
<dbReference type="EMBL" id="JBGQPK010000015">
    <property type="protein sequence ID" value="MFL2029017.1"/>
    <property type="molecule type" value="Genomic_DNA"/>
</dbReference>